<organism evidence="2 3">
    <name type="scientific">Halomarina oriensis</name>
    <dbReference type="NCBI Taxonomy" id="671145"/>
    <lineage>
        <taxon>Archaea</taxon>
        <taxon>Methanobacteriati</taxon>
        <taxon>Methanobacteriota</taxon>
        <taxon>Stenosarchaea group</taxon>
        <taxon>Halobacteria</taxon>
        <taxon>Halobacteriales</taxon>
        <taxon>Natronomonadaceae</taxon>
        <taxon>Halomarina</taxon>
    </lineage>
</organism>
<accession>A0A6B0GIK7</accession>
<dbReference type="Pfam" id="PF12680">
    <property type="entry name" value="SnoaL_2"/>
    <property type="match status" value="1"/>
</dbReference>
<dbReference type="InterPro" id="IPR032710">
    <property type="entry name" value="NTF2-like_dom_sf"/>
</dbReference>
<dbReference type="OrthoDB" id="295770at2157"/>
<dbReference type="Proteomes" id="UP000451471">
    <property type="component" value="Unassembled WGS sequence"/>
</dbReference>
<protein>
    <submittedName>
        <fullName evidence="2">Nuclear transport factor 2 family protein</fullName>
    </submittedName>
</protein>
<evidence type="ECO:0000259" key="1">
    <source>
        <dbReference type="Pfam" id="PF12680"/>
    </source>
</evidence>
<dbReference type="EMBL" id="WSZK01000009">
    <property type="protein sequence ID" value="MWG33641.1"/>
    <property type="molecule type" value="Genomic_DNA"/>
</dbReference>
<name>A0A6B0GIK7_9EURY</name>
<comment type="caution">
    <text evidence="2">The sequence shown here is derived from an EMBL/GenBank/DDBJ whole genome shotgun (WGS) entry which is preliminary data.</text>
</comment>
<dbReference type="InterPro" id="IPR037401">
    <property type="entry name" value="SnoaL-like"/>
</dbReference>
<keyword evidence="3" id="KW-1185">Reference proteome</keyword>
<sequence>MSTDDTLSHHLEAFGNQDMDENLADYGEDSVVLLPGGESYRGLEEIETLFAGFFEEFGKEGVEFTLDDRTTEGDLAFIVWHAETPDNTYEHVSDTFLVRDGVIEVQWVAPKVTPKD</sequence>
<dbReference type="AlphaFoldDB" id="A0A6B0GIK7"/>
<evidence type="ECO:0000313" key="2">
    <source>
        <dbReference type="EMBL" id="MWG33641.1"/>
    </source>
</evidence>
<gene>
    <name evidence="2" type="ORF">GQS65_03900</name>
</gene>
<evidence type="ECO:0000313" key="3">
    <source>
        <dbReference type="Proteomes" id="UP000451471"/>
    </source>
</evidence>
<feature type="domain" description="SnoaL-like" evidence="1">
    <location>
        <begin position="9"/>
        <end position="103"/>
    </location>
</feature>
<dbReference type="Gene3D" id="3.10.450.50">
    <property type="match status" value="1"/>
</dbReference>
<proteinExistence type="predicted"/>
<reference evidence="2 3" key="1">
    <citation type="submission" date="2019-12" db="EMBL/GenBank/DDBJ databases">
        <title>Halocatena pleomorpha gen. nov. sp. nov., an extremely halophilic archaeon of family Halobacteriaceae isolated from saltpan soil.</title>
        <authorList>
            <person name="Pal Y."/>
            <person name="Verma A."/>
            <person name="Krishnamurthi S."/>
            <person name="Kumar P."/>
        </authorList>
    </citation>
    <scope>NUCLEOTIDE SEQUENCE [LARGE SCALE GENOMIC DNA]</scope>
    <source>
        <strain evidence="2 3">JCM 16495</strain>
    </source>
</reference>
<dbReference type="SUPFAM" id="SSF54427">
    <property type="entry name" value="NTF2-like"/>
    <property type="match status" value="1"/>
</dbReference>
<dbReference type="RefSeq" id="WP_158203371.1">
    <property type="nucleotide sequence ID" value="NZ_WSZK01000009.1"/>
</dbReference>